<protein>
    <submittedName>
        <fullName evidence="11">Sulfatase</fullName>
    </submittedName>
</protein>
<dbReference type="InterPro" id="IPR050448">
    <property type="entry name" value="OpgB/LTA_synthase_biosynth"/>
</dbReference>
<dbReference type="PANTHER" id="PTHR47371:SF3">
    <property type="entry name" value="PHOSPHOGLYCEROL TRANSFERASE I"/>
    <property type="match status" value="1"/>
</dbReference>
<reference evidence="11 12" key="1">
    <citation type="submission" date="2014-12" db="EMBL/GenBank/DDBJ databases">
        <title>Draft genome sequence of Paenibacillus kamchatkensis strain B-2647.</title>
        <authorList>
            <person name="Karlyshev A.V."/>
            <person name="Kudryashova E.B."/>
        </authorList>
    </citation>
    <scope>NUCLEOTIDE SEQUENCE [LARGE SCALE GENOMIC DNA]</scope>
    <source>
        <strain evidence="11 12">VKM B-2647</strain>
    </source>
</reference>
<dbReference type="Pfam" id="PF00884">
    <property type="entry name" value="Sulfatase"/>
    <property type="match status" value="1"/>
</dbReference>
<comment type="pathway">
    <text evidence="2">Cell wall biogenesis; lipoteichoic acid biosynthesis.</text>
</comment>
<dbReference type="Proteomes" id="UP000031967">
    <property type="component" value="Unassembled WGS sequence"/>
</dbReference>
<evidence type="ECO:0000259" key="10">
    <source>
        <dbReference type="Pfam" id="PF00884"/>
    </source>
</evidence>
<dbReference type="CDD" id="cd16015">
    <property type="entry name" value="LTA_synthase"/>
    <property type="match status" value="1"/>
</dbReference>
<keyword evidence="4 8" id="KW-1003">Cell membrane</keyword>
<evidence type="ECO:0000256" key="7">
    <source>
        <dbReference type="ARBA" id="ARBA00023136"/>
    </source>
</evidence>
<dbReference type="InterPro" id="IPR012160">
    <property type="entry name" value="LtaS-like"/>
</dbReference>
<name>A0ABR5AB55_9BACL</name>
<evidence type="ECO:0000256" key="3">
    <source>
        <dbReference type="ARBA" id="ARBA00009983"/>
    </source>
</evidence>
<dbReference type="InterPro" id="IPR000917">
    <property type="entry name" value="Sulfatase_N"/>
</dbReference>
<keyword evidence="12" id="KW-1185">Reference proteome</keyword>
<feature type="transmembrane region" description="Helical" evidence="9">
    <location>
        <begin position="12"/>
        <end position="31"/>
    </location>
</feature>
<keyword evidence="6 9" id="KW-1133">Transmembrane helix</keyword>
<comment type="similarity">
    <text evidence="3 8">Belongs to the LTA synthase family.</text>
</comment>
<evidence type="ECO:0000313" key="11">
    <source>
        <dbReference type="EMBL" id="KIL38291.1"/>
    </source>
</evidence>
<dbReference type="Gene3D" id="3.40.720.10">
    <property type="entry name" value="Alkaline Phosphatase, subunit A"/>
    <property type="match status" value="1"/>
</dbReference>
<dbReference type="InterPro" id="IPR017850">
    <property type="entry name" value="Alkaline_phosphatase_core_sf"/>
</dbReference>
<feature type="domain" description="Sulfatase N-terminal" evidence="10">
    <location>
        <begin position="242"/>
        <end position="533"/>
    </location>
</feature>
<dbReference type="PANTHER" id="PTHR47371">
    <property type="entry name" value="LIPOTEICHOIC ACID SYNTHASE"/>
    <property type="match status" value="1"/>
</dbReference>
<evidence type="ECO:0000256" key="1">
    <source>
        <dbReference type="ARBA" id="ARBA00004651"/>
    </source>
</evidence>
<gene>
    <name evidence="11" type="ORF">SD70_27120</name>
</gene>
<proteinExistence type="inferred from homology"/>
<organism evidence="11 12">
    <name type="scientific">Gordoniibacillus kamchatkensis</name>
    <dbReference type="NCBI Taxonomy" id="1590651"/>
    <lineage>
        <taxon>Bacteria</taxon>
        <taxon>Bacillati</taxon>
        <taxon>Bacillota</taxon>
        <taxon>Bacilli</taxon>
        <taxon>Bacillales</taxon>
        <taxon>Paenibacillaceae</taxon>
        <taxon>Gordoniibacillus</taxon>
    </lineage>
</organism>
<evidence type="ECO:0000313" key="12">
    <source>
        <dbReference type="Proteomes" id="UP000031967"/>
    </source>
</evidence>
<evidence type="ECO:0000256" key="9">
    <source>
        <dbReference type="SAM" id="Phobius"/>
    </source>
</evidence>
<comment type="subcellular location">
    <subcellularLocation>
        <location evidence="1">Cell membrane</location>
        <topology evidence="1">Multi-pass membrane protein</topology>
    </subcellularLocation>
</comment>
<sequence length="623" mass="70099">MKRSFANFWRSPYLIFTLILVLKLAWLRHLLAQAWSWNAALIDLASVLVLTGLVELALPGKLKRSGYWLLDLALSLMFFAAAVYYQHFDTIVTYTALTGVKQLGQIQSSVKSTIEPLDFIFWADVPFGVLLAVRRARGAKPWLKPLPWRKLTVTALSLVGLTASVWLIRYDDGIANELVRAESIGFLNYQVSAALNGTKDETNFTSLQEAIAVVPRVENKYDYGKKSPAAEKAPLFATQRGKNVIVVQMEAFQNFPVGLKLGDQEITPNLNKLAKESYYFSRIFQQIGQGNTSDAEFMSNTSIYPTGTIAMSTGFGDRNLPSLPKLLQKQGYEADTFHVNDVGFWDRAKLYPAIGFDHYFDKPYYNNDNFNSFGASDEELYRVAGGKLKELHDQGKPFYAQLITVSSHHPFVIPKDRRKMELPASLEGKQLGDYLLAINYTDYALGKFIDQLKADGLWDNTIFVAYGDHFGLQPEDNDPKFVSGALGITYHPYVSKFNVPLFIHVPGQKQGQTISQVGGQLDIMPTVANLLGISFKKENVVHFGQNLFNITRNAFGMRYYLPTGSFFNNDILFIPGKGFDDGTAVSLSTLQPVSDFSQYRGDYDYVLRLMRMSDDYVKLLPKR</sequence>
<keyword evidence="7 8" id="KW-0472">Membrane</keyword>
<evidence type="ECO:0000256" key="6">
    <source>
        <dbReference type="ARBA" id="ARBA00022989"/>
    </source>
</evidence>
<feature type="transmembrane region" description="Helical" evidence="9">
    <location>
        <begin position="65"/>
        <end position="85"/>
    </location>
</feature>
<dbReference type="EMBL" id="JXAK01000066">
    <property type="protein sequence ID" value="KIL38291.1"/>
    <property type="molecule type" value="Genomic_DNA"/>
</dbReference>
<feature type="transmembrane region" description="Helical" evidence="9">
    <location>
        <begin position="37"/>
        <end position="58"/>
    </location>
</feature>
<comment type="caution">
    <text evidence="11">The sequence shown here is derived from an EMBL/GenBank/DDBJ whole genome shotgun (WGS) entry which is preliminary data.</text>
</comment>
<evidence type="ECO:0000256" key="4">
    <source>
        <dbReference type="ARBA" id="ARBA00022475"/>
    </source>
</evidence>
<evidence type="ECO:0000256" key="2">
    <source>
        <dbReference type="ARBA" id="ARBA00004936"/>
    </source>
</evidence>
<dbReference type="PIRSF" id="PIRSF005091">
    <property type="entry name" value="Mmb_sulf_HI1246"/>
    <property type="match status" value="1"/>
</dbReference>
<keyword evidence="5 9" id="KW-0812">Transmembrane</keyword>
<dbReference type="Gene3D" id="3.30.1120.170">
    <property type="match status" value="1"/>
</dbReference>
<accession>A0ABR5AB55</accession>
<evidence type="ECO:0000256" key="8">
    <source>
        <dbReference type="PIRNR" id="PIRNR005091"/>
    </source>
</evidence>
<dbReference type="SUPFAM" id="SSF53649">
    <property type="entry name" value="Alkaline phosphatase-like"/>
    <property type="match status" value="1"/>
</dbReference>
<evidence type="ECO:0000256" key="5">
    <source>
        <dbReference type="ARBA" id="ARBA00022692"/>
    </source>
</evidence>